<dbReference type="InterPro" id="IPR002491">
    <property type="entry name" value="ABC_transptr_periplasmic_BD"/>
</dbReference>
<dbReference type="RefSeq" id="WP_008455146.1">
    <property type="nucleotide sequence ID" value="NZ_AOIJ01000047.1"/>
</dbReference>
<dbReference type="PANTHER" id="PTHR42860">
    <property type="entry name" value="VITAMIN B12-BINDING PROTEIN"/>
    <property type="match status" value="1"/>
</dbReference>
<accession>L9Z167</accession>
<dbReference type="PATRIC" id="fig|1230459.4.peg.1804"/>
<keyword evidence="4" id="KW-1185">Reference proteome</keyword>
<dbReference type="PANTHER" id="PTHR42860:SF1">
    <property type="entry name" value="VITAMIN B12-BINDING PROTEIN"/>
    <property type="match status" value="1"/>
</dbReference>
<evidence type="ECO:0000259" key="2">
    <source>
        <dbReference type="PROSITE" id="PS50983"/>
    </source>
</evidence>
<organism evidence="3 4">
    <name type="scientific">Natrinema gari JCM 14663</name>
    <dbReference type="NCBI Taxonomy" id="1230459"/>
    <lineage>
        <taxon>Archaea</taxon>
        <taxon>Methanobacteriati</taxon>
        <taxon>Methanobacteriota</taxon>
        <taxon>Stenosarchaea group</taxon>
        <taxon>Halobacteria</taxon>
        <taxon>Halobacteriales</taxon>
        <taxon>Natrialbaceae</taxon>
        <taxon>Natrinema</taxon>
    </lineage>
</organism>
<dbReference type="Proteomes" id="UP000011592">
    <property type="component" value="Unassembled WGS sequence"/>
</dbReference>
<proteinExistence type="predicted"/>
<dbReference type="EMBL" id="AOIJ01000047">
    <property type="protein sequence ID" value="ELY80255.1"/>
    <property type="molecule type" value="Genomic_DNA"/>
</dbReference>
<dbReference type="Gene3D" id="3.40.50.1980">
    <property type="entry name" value="Nitrogenase molybdenum iron protein domain"/>
    <property type="match status" value="2"/>
</dbReference>
<feature type="domain" description="Fe/B12 periplasmic-binding" evidence="2">
    <location>
        <begin position="2"/>
        <end position="291"/>
    </location>
</feature>
<feature type="region of interest" description="Disordered" evidence="1">
    <location>
        <begin position="308"/>
        <end position="333"/>
    </location>
</feature>
<dbReference type="AlphaFoldDB" id="L9Z167"/>
<evidence type="ECO:0000313" key="4">
    <source>
        <dbReference type="Proteomes" id="UP000011592"/>
    </source>
</evidence>
<protein>
    <submittedName>
        <fullName evidence="3">Periplasmic binding protein</fullName>
    </submittedName>
</protein>
<evidence type="ECO:0000313" key="3">
    <source>
        <dbReference type="EMBL" id="ELY80255.1"/>
    </source>
</evidence>
<evidence type="ECO:0000256" key="1">
    <source>
        <dbReference type="SAM" id="MobiDB-lite"/>
    </source>
</evidence>
<gene>
    <name evidence="3" type="ORF">C486_09035</name>
</gene>
<dbReference type="Pfam" id="PF01497">
    <property type="entry name" value="Peripla_BP_2"/>
    <property type="match status" value="1"/>
</dbReference>
<name>L9Z167_9EURY</name>
<reference evidence="3 4" key="1">
    <citation type="journal article" date="2014" name="PLoS Genet.">
        <title>Phylogenetically driven sequencing of extremely halophilic archaea reveals strategies for static and dynamic osmo-response.</title>
        <authorList>
            <person name="Becker E.A."/>
            <person name="Seitzer P.M."/>
            <person name="Tritt A."/>
            <person name="Larsen D."/>
            <person name="Krusor M."/>
            <person name="Yao A.I."/>
            <person name="Wu D."/>
            <person name="Madern D."/>
            <person name="Eisen J.A."/>
            <person name="Darling A.E."/>
            <person name="Facciotti M.T."/>
        </authorList>
    </citation>
    <scope>NUCLEOTIDE SEQUENCE [LARGE SCALE GENOMIC DNA]</scope>
    <source>
        <strain evidence="3 4">JCM 14663</strain>
    </source>
</reference>
<feature type="compositionally biased region" description="Basic and acidic residues" evidence="1">
    <location>
        <begin position="318"/>
        <end position="333"/>
    </location>
</feature>
<sequence length="333" mass="35977">MRTVTTLPSATETVAALGRDPVGVSHECDYPPAAASAPAVTRSRIDIDESASSAEIDRQVLETDDTEAGVYDIDIETLDALEPDVIVTQGMCDVCAVDVAVIEDAVDRIGADPEIVTTDPHRVGDILGDIERIGRAIGREKRARELRRDLESRIEAVRSRTADIAAEDRPRVAIFDWTEPVMVAGHWTAELVDWAGGEYGLADAGDRSCPREWDAIRAYDPEVVLAAPCGFALAQTARNTTDLTERDGWSDLTAVQKGRVWAMDGDHYLNRPGPRLVDTLEALAPIVQPALFDGPAADIAVPFADLETLGSETDPDDDPRVDAASRAEIDSHL</sequence>
<dbReference type="InterPro" id="IPR051030">
    <property type="entry name" value="Vitamin_B12-ABC_binding"/>
</dbReference>
<dbReference type="PROSITE" id="PS50983">
    <property type="entry name" value="FE_B12_PBP"/>
    <property type="match status" value="1"/>
</dbReference>
<comment type="caution">
    <text evidence="3">The sequence shown here is derived from an EMBL/GenBank/DDBJ whole genome shotgun (WGS) entry which is preliminary data.</text>
</comment>
<dbReference type="SUPFAM" id="SSF53807">
    <property type="entry name" value="Helical backbone' metal receptor"/>
    <property type="match status" value="1"/>
</dbReference>